<dbReference type="STRING" id="231916.A0A409YWN4"/>
<dbReference type="InterPro" id="IPR009060">
    <property type="entry name" value="UBA-like_sf"/>
</dbReference>
<feature type="region of interest" description="Disordered" evidence="12">
    <location>
        <begin position="2653"/>
        <end position="2675"/>
    </location>
</feature>
<evidence type="ECO:0000313" key="15">
    <source>
        <dbReference type="EMBL" id="PPR07401.1"/>
    </source>
</evidence>
<organism evidence="15 16">
    <name type="scientific">Gymnopilus dilepis</name>
    <dbReference type="NCBI Taxonomy" id="231916"/>
    <lineage>
        <taxon>Eukaryota</taxon>
        <taxon>Fungi</taxon>
        <taxon>Dikarya</taxon>
        <taxon>Basidiomycota</taxon>
        <taxon>Agaricomycotina</taxon>
        <taxon>Agaricomycetes</taxon>
        <taxon>Agaricomycetidae</taxon>
        <taxon>Agaricales</taxon>
        <taxon>Agaricineae</taxon>
        <taxon>Hymenogastraceae</taxon>
        <taxon>Gymnopilus</taxon>
    </lineage>
</organism>
<dbReference type="InterPro" id="IPR015940">
    <property type="entry name" value="UBA"/>
</dbReference>
<dbReference type="InterPro" id="IPR050409">
    <property type="entry name" value="E3_ubiq-protein_ligase"/>
</dbReference>
<name>A0A409YWN4_9AGAR</name>
<dbReference type="SUPFAM" id="SSF46934">
    <property type="entry name" value="UBA-like"/>
    <property type="match status" value="1"/>
</dbReference>
<dbReference type="Pfam" id="PF00632">
    <property type="entry name" value="HECT"/>
    <property type="match status" value="1"/>
</dbReference>
<comment type="caution">
    <text evidence="15">The sequence shown here is derived from an EMBL/GenBank/DDBJ whole genome shotgun (WGS) entry which is preliminary data.</text>
</comment>
<dbReference type="FunCoup" id="A0A409YWN4">
    <property type="interactions" value="693"/>
</dbReference>
<dbReference type="Pfam" id="PF00107">
    <property type="entry name" value="ADH_zinc_N"/>
    <property type="match status" value="1"/>
</dbReference>
<dbReference type="SMART" id="SM00829">
    <property type="entry name" value="PKS_ER"/>
    <property type="match status" value="1"/>
</dbReference>
<keyword evidence="9" id="KW-0539">Nucleus</keyword>
<evidence type="ECO:0000256" key="4">
    <source>
        <dbReference type="ARBA" id="ARBA00012485"/>
    </source>
</evidence>
<dbReference type="GO" id="GO:0051028">
    <property type="term" value="P:mRNA transport"/>
    <property type="evidence" value="ECO:0007669"/>
    <property type="project" value="UniProtKB-KW"/>
</dbReference>
<dbReference type="InterPro" id="IPR025527">
    <property type="entry name" value="HUWE1/Rev1_UBM"/>
</dbReference>
<dbReference type="GO" id="GO:0000209">
    <property type="term" value="P:protein polyubiquitination"/>
    <property type="evidence" value="ECO:0007669"/>
    <property type="project" value="TreeGrafter"/>
</dbReference>
<dbReference type="GO" id="GO:0006511">
    <property type="term" value="P:ubiquitin-dependent protein catabolic process"/>
    <property type="evidence" value="ECO:0007669"/>
    <property type="project" value="TreeGrafter"/>
</dbReference>
<dbReference type="PANTHER" id="PTHR11254">
    <property type="entry name" value="HECT DOMAIN UBIQUITIN-PROTEIN LIGASE"/>
    <property type="match status" value="1"/>
</dbReference>
<evidence type="ECO:0000256" key="8">
    <source>
        <dbReference type="ARBA" id="ARBA00022816"/>
    </source>
</evidence>
<evidence type="ECO:0000256" key="11">
    <source>
        <dbReference type="PROSITE-ProRule" id="PRU00104"/>
    </source>
</evidence>
<dbReference type="InterPro" id="IPR000569">
    <property type="entry name" value="HECT_dom"/>
</dbReference>
<dbReference type="SUPFAM" id="SSF56204">
    <property type="entry name" value="Hect, E3 ligase catalytic domain"/>
    <property type="match status" value="1"/>
</dbReference>
<dbReference type="SUPFAM" id="SSF50129">
    <property type="entry name" value="GroES-like"/>
    <property type="match status" value="1"/>
</dbReference>
<dbReference type="SMART" id="SM00119">
    <property type="entry name" value="HECTc"/>
    <property type="match status" value="1"/>
</dbReference>
<dbReference type="Pfam" id="PF00627">
    <property type="entry name" value="UBA"/>
    <property type="match status" value="1"/>
</dbReference>
<feature type="active site" description="Glycyl thioester intermediate" evidence="11">
    <location>
        <position position="3543"/>
    </location>
</feature>
<comment type="similarity">
    <text evidence="10">Belongs to the UPL family. TOM1/PTR1 subfamily.</text>
</comment>
<evidence type="ECO:0000256" key="6">
    <source>
        <dbReference type="ARBA" id="ARBA00022679"/>
    </source>
</evidence>
<feature type="region of interest" description="Disordered" evidence="12">
    <location>
        <begin position="2585"/>
        <end position="2608"/>
    </location>
</feature>
<dbReference type="FunFam" id="3.30.2410.10:FF:000004">
    <property type="entry name" value="E3 ubiquitin-protein ligase HUWE1, variant"/>
    <property type="match status" value="1"/>
</dbReference>
<feature type="region of interest" description="Disordered" evidence="12">
    <location>
        <begin position="737"/>
        <end position="762"/>
    </location>
</feature>
<evidence type="ECO:0000256" key="2">
    <source>
        <dbReference type="ARBA" id="ARBA00004123"/>
    </source>
</evidence>
<dbReference type="GO" id="GO:0061630">
    <property type="term" value="F:ubiquitin protein ligase activity"/>
    <property type="evidence" value="ECO:0007669"/>
    <property type="project" value="UniProtKB-EC"/>
</dbReference>
<comment type="subcellular location">
    <subcellularLocation>
        <location evidence="2">Nucleus</location>
    </subcellularLocation>
</comment>
<dbReference type="PROSITE" id="PS50030">
    <property type="entry name" value="UBA"/>
    <property type="match status" value="1"/>
</dbReference>
<dbReference type="CDD" id="cd14270">
    <property type="entry name" value="UBA"/>
    <property type="match status" value="1"/>
</dbReference>
<dbReference type="Gene3D" id="3.30.2160.10">
    <property type="entry name" value="Hect, E3 ligase catalytic domain"/>
    <property type="match status" value="1"/>
</dbReference>
<dbReference type="GO" id="GO:0016491">
    <property type="term" value="F:oxidoreductase activity"/>
    <property type="evidence" value="ECO:0007669"/>
    <property type="project" value="InterPro"/>
</dbReference>
<evidence type="ECO:0000256" key="5">
    <source>
        <dbReference type="ARBA" id="ARBA00022448"/>
    </source>
</evidence>
<feature type="compositionally biased region" description="Polar residues" evidence="12">
    <location>
        <begin position="2895"/>
        <end position="2921"/>
    </location>
</feature>
<evidence type="ECO:0000256" key="10">
    <source>
        <dbReference type="ARBA" id="ARBA00034494"/>
    </source>
</evidence>
<dbReference type="UniPathway" id="UPA00143"/>
<dbReference type="InterPro" id="IPR020843">
    <property type="entry name" value="ER"/>
</dbReference>
<evidence type="ECO:0000259" key="14">
    <source>
        <dbReference type="PROSITE" id="PS50237"/>
    </source>
</evidence>
<feature type="compositionally biased region" description="Acidic residues" evidence="12">
    <location>
        <begin position="2080"/>
        <end position="2135"/>
    </location>
</feature>
<dbReference type="InterPro" id="IPR011989">
    <property type="entry name" value="ARM-like"/>
</dbReference>
<evidence type="ECO:0000256" key="9">
    <source>
        <dbReference type="ARBA" id="ARBA00023242"/>
    </source>
</evidence>
<dbReference type="Gene3D" id="3.30.2410.10">
    <property type="entry name" value="Hect, E3 ligase catalytic domain"/>
    <property type="match status" value="1"/>
</dbReference>
<dbReference type="Pfam" id="PF08240">
    <property type="entry name" value="ADH_N"/>
    <property type="match status" value="1"/>
</dbReference>
<dbReference type="InterPro" id="IPR035983">
    <property type="entry name" value="Hect_E3_ubiquitin_ligase"/>
</dbReference>
<dbReference type="Pfam" id="PF14377">
    <property type="entry name" value="UBM"/>
    <property type="match status" value="3"/>
</dbReference>
<dbReference type="Pfam" id="PF06025">
    <property type="entry name" value="DUF913"/>
    <property type="match status" value="1"/>
</dbReference>
<keyword evidence="7 11" id="KW-0833">Ubl conjugation pathway</keyword>
<evidence type="ECO:0000313" key="16">
    <source>
        <dbReference type="Proteomes" id="UP000284706"/>
    </source>
</evidence>
<dbReference type="Proteomes" id="UP000284706">
    <property type="component" value="Unassembled WGS sequence"/>
</dbReference>
<dbReference type="Gene3D" id="1.25.10.10">
    <property type="entry name" value="Leucine-rich Repeat Variant"/>
    <property type="match status" value="1"/>
</dbReference>
<feature type="region of interest" description="Disordered" evidence="12">
    <location>
        <begin position="1303"/>
        <end position="1350"/>
    </location>
</feature>
<feature type="compositionally biased region" description="Basic and acidic residues" evidence="12">
    <location>
        <begin position="2585"/>
        <end position="2605"/>
    </location>
</feature>
<evidence type="ECO:0000256" key="12">
    <source>
        <dbReference type="SAM" id="MobiDB-lite"/>
    </source>
</evidence>
<feature type="region of interest" description="Disordered" evidence="12">
    <location>
        <begin position="2029"/>
        <end position="2135"/>
    </location>
</feature>
<dbReference type="GO" id="GO:0005634">
    <property type="term" value="C:nucleus"/>
    <property type="evidence" value="ECO:0007669"/>
    <property type="project" value="UniProtKB-SubCell"/>
</dbReference>
<dbReference type="FunFam" id="3.30.2160.10:FF:000001">
    <property type="entry name" value="E3 ubiquitin-protein ligase NEDD4-like"/>
    <property type="match status" value="1"/>
</dbReference>
<protein>
    <recommendedName>
        <fullName evidence="4">HECT-type E3 ubiquitin transferase</fullName>
        <ecNumber evidence="4">2.3.2.26</ecNumber>
    </recommendedName>
</protein>
<keyword evidence="8" id="KW-0509">mRNA transport</keyword>
<accession>A0A409YWN4</accession>
<feature type="domain" description="UBA" evidence="13">
    <location>
        <begin position="1255"/>
        <end position="1295"/>
    </location>
</feature>
<dbReference type="OrthoDB" id="8068875at2759"/>
<feature type="compositionally biased region" description="Acidic residues" evidence="12">
    <location>
        <begin position="1994"/>
        <end position="2004"/>
    </location>
</feature>
<dbReference type="InterPro" id="IPR013149">
    <property type="entry name" value="ADH-like_C"/>
</dbReference>
<feature type="region of interest" description="Disordered" evidence="12">
    <location>
        <begin position="1977"/>
        <end position="2013"/>
    </location>
</feature>
<feature type="compositionally biased region" description="Acidic residues" evidence="12">
    <location>
        <begin position="2029"/>
        <end position="2058"/>
    </location>
</feature>
<feature type="domain" description="HECT" evidence="14">
    <location>
        <begin position="3241"/>
        <end position="3576"/>
    </location>
</feature>
<dbReference type="FunFam" id="3.90.1750.10:FF:000003">
    <property type="entry name" value="E3 ubiquitin-protein ligase UPL1"/>
    <property type="match status" value="1"/>
</dbReference>
<reference evidence="15 16" key="1">
    <citation type="journal article" date="2018" name="Evol. Lett.">
        <title>Horizontal gene cluster transfer increased hallucinogenic mushroom diversity.</title>
        <authorList>
            <person name="Reynolds H.T."/>
            <person name="Vijayakumar V."/>
            <person name="Gluck-Thaler E."/>
            <person name="Korotkin H.B."/>
            <person name="Matheny P.B."/>
            <person name="Slot J.C."/>
        </authorList>
    </citation>
    <scope>NUCLEOTIDE SEQUENCE [LARGE SCALE GENOMIC DNA]</scope>
    <source>
        <strain evidence="15 16">SRW20</strain>
    </source>
</reference>
<feature type="compositionally biased region" description="Polar residues" evidence="12">
    <location>
        <begin position="2496"/>
        <end position="2505"/>
    </location>
</feature>
<dbReference type="InterPro" id="IPR010309">
    <property type="entry name" value="E3_Ub_ligase_DUF908"/>
</dbReference>
<proteinExistence type="inferred from homology"/>
<feature type="region of interest" description="Disordered" evidence="12">
    <location>
        <begin position="2397"/>
        <end position="2507"/>
    </location>
</feature>
<comment type="catalytic activity">
    <reaction evidence="1">
        <text>S-ubiquitinyl-[E2 ubiquitin-conjugating enzyme]-L-cysteine + [acceptor protein]-L-lysine = [E2 ubiquitin-conjugating enzyme]-L-cysteine + N(6)-ubiquitinyl-[acceptor protein]-L-lysine.</text>
        <dbReference type="EC" id="2.3.2.26"/>
    </reaction>
</comment>
<keyword evidence="5" id="KW-0813">Transport</keyword>
<dbReference type="GO" id="GO:0005737">
    <property type="term" value="C:cytoplasm"/>
    <property type="evidence" value="ECO:0007669"/>
    <property type="project" value="TreeGrafter"/>
</dbReference>
<feature type="compositionally biased region" description="Polar residues" evidence="12">
    <location>
        <begin position="2401"/>
        <end position="2414"/>
    </location>
</feature>
<evidence type="ECO:0000256" key="7">
    <source>
        <dbReference type="ARBA" id="ARBA00022786"/>
    </source>
</evidence>
<dbReference type="InterPro" id="IPR011032">
    <property type="entry name" value="GroES-like_sf"/>
</dbReference>
<dbReference type="Gene3D" id="3.90.180.10">
    <property type="entry name" value="Medium-chain alcohol dehydrogenases, catalytic domain"/>
    <property type="match status" value="1"/>
</dbReference>
<keyword evidence="6" id="KW-0808">Transferase</keyword>
<dbReference type="SUPFAM" id="SSF51735">
    <property type="entry name" value="NAD(P)-binding Rossmann-fold domains"/>
    <property type="match status" value="1"/>
</dbReference>
<gene>
    <name evidence="15" type="ORF">CVT26_013717</name>
</gene>
<evidence type="ECO:0000256" key="3">
    <source>
        <dbReference type="ARBA" id="ARBA00004906"/>
    </source>
</evidence>
<feature type="compositionally biased region" description="Low complexity" evidence="12">
    <location>
        <begin position="2469"/>
        <end position="2495"/>
    </location>
</feature>
<dbReference type="InterPro" id="IPR016024">
    <property type="entry name" value="ARM-type_fold"/>
</dbReference>
<dbReference type="CDD" id="cd00078">
    <property type="entry name" value="HECTc"/>
    <property type="match status" value="1"/>
</dbReference>
<keyword evidence="16" id="KW-1185">Reference proteome</keyword>
<dbReference type="SUPFAM" id="SSF48371">
    <property type="entry name" value="ARM repeat"/>
    <property type="match status" value="1"/>
</dbReference>
<feature type="region of interest" description="Disordered" evidence="12">
    <location>
        <begin position="2882"/>
        <end position="2948"/>
    </location>
</feature>
<dbReference type="InParanoid" id="A0A409YWN4"/>
<dbReference type="PANTHER" id="PTHR11254:SF67">
    <property type="entry name" value="E3 UBIQUITIN-PROTEIN LIGASE HUWE1"/>
    <property type="match status" value="1"/>
</dbReference>
<dbReference type="GO" id="GO:0008270">
    <property type="term" value="F:zinc ion binding"/>
    <property type="evidence" value="ECO:0007669"/>
    <property type="project" value="InterPro"/>
</dbReference>
<dbReference type="Gene3D" id="3.90.1750.10">
    <property type="entry name" value="Hect, E3 ligase catalytic domains"/>
    <property type="match status" value="1"/>
</dbReference>
<dbReference type="CDD" id="cd08241">
    <property type="entry name" value="QOR1"/>
    <property type="match status" value="1"/>
</dbReference>
<dbReference type="PROSITE" id="PS50237">
    <property type="entry name" value="HECT"/>
    <property type="match status" value="1"/>
</dbReference>
<feature type="region of interest" description="Disordered" evidence="12">
    <location>
        <begin position="1719"/>
        <end position="1750"/>
    </location>
</feature>
<dbReference type="PROSITE" id="PS01162">
    <property type="entry name" value="QOR_ZETA_CRYSTAL"/>
    <property type="match status" value="1"/>
</dbReference>
<sequence>MKILPKSKKAISPPPQLTELIDKLLSSGNQELLATLQEVDTWKWPRSDLNAWIKVLNKFDSIMDGIIRDYNIDKLQLDPFSQESKDLLSAILRFERLLMENSTNRKTFSSYDRLNSLLSTSDLDILILALNLLLRPSQQYSSQPAVSHALSISTSRLQSLSKRWPHLREHGISLANLVSAKASNVPEIPVEAREVNFNFYLTETSATDSASKAQDISDVPMASPRKQSNISSSSTAIHIRLDESTVTSQPVMNVLAETIQMYSVPESETFDLLCRIRVAAALSTGRKEELEKLVTIRLLAIAIFGHTHSESQATSSLFLYEPDLIAHISELLHVDRAIPIPVQTAAIAALDALARYKNKVQEVLAAVNAGVNHGVLMGLVRNMVTEVANPDSQLPQSFVEAVLAFLTYIASHASGGNMVVGAGLIPLLIQIMENRIPRRLPLISKTMQLVDNILYSFANAFGLFAASRGVEVLVERIEYEVDLDIKDYATGSQPCALTGLGELPVQRTAVLKHILRSMHRMMQSSGTSEGLRGLIDMSLLKSIKKIFCYRGLFGPGIFPLGSSPSSTSSFVSHSLIGINIMSTFVHNEPTSLAIIQEAGLPEVFYQAMEIGVEPAIEVIQAIPNAIGALCLNEAGLSLLQKRPTIIPAIFAIFTSESHLKVLMDKENAVVIGTAVDELIRHHPTLKFPVFEALTSTLGKIEVLGLSFIPPPDIRHWYRLIPAASPESDNDVTMRDVERDAHDLSSEQTKVGVQDSEHEGEDGSVLSHDNIVVSFIDIIGRFLEGFFQHSPHCKDFVTTTDGLQRLGRLTSLPCLPYDFANSVASDSMVQVLRTMAEVATSETVLHLTDIVKESLDDSRFFWDTLEQPSKLMPFVDFHSDEWSEMIQQQFRSLVTLHIRITLLSDVFATAGQAQGRSAITLLQILMNSGPSQVLHDLGALHRASIWENIIFNAGLASMGIHLQSSASASSLEGSPNPAMVDLPIIETANPANADFRTPWRLSFKASLLLTYFKIISDVNSAMIKMFHARRNPDAIQRKQVVESSKIVAHIMLKHLEVKDFDDNALLFNYYSIIFALFSLLLVDERTSTNTVHTVELFAFYQAGGFDAIFALCATFISRIEELVKIKEEDRSETDQKELLHAYGAIKVALHLIYPVISSKSLLESGQTQLLITRDKSEDDPTYFEPHNFLVRLRTAALPTIRKLWEAPWLIQAPLGVSRYAVRTVLEIVNGENEESKADPTAMDAAPAALNISRPSGPDESRIRILTDMGFPRSAAERALIRTHNNVSSATELLLSQPFPLAPDPIPEIAASPNVQQSPEAEELPANQENATAPEAGDTTIPQSEEVSASASLVSGKNASEWLTSLDEAREALRQSISRQSLSLIDQHLSLLFDLHIAFTKQSKFQGQAVQDLVEDVKSFRIAAYGIKEQPLANRCRLLALVLCENPSSLGQELRNTLMNELLALLASCTDLEHPPKWLAAHLLVTEALFTLSEEPRSITLPKEGESILIEGIPVGPSRADARVTVFDFCLRLLAVEELPADEFLSALRLFVLLTRDRDMASEFVSRDGIAMLFGRLRKSAVSGGSSYVATILRHLVEDVPTIQNIMQQAVRRYFTQGRARPVDISTYVRSCSAIALRDIDLFIDTTKALCQLEQPFASIPHIRLQSDSATADTGPAAHEIQQDMQVDTPSVGPSNVIQKSVDDVISLLITELMNTTRLVNETPPTIAQGPALQDEQSADRPQVAQADDPRDGQVVDDMTQYLCFLMQCLTELLFSYDACKIAFLSFSTKRRSQQTPSKDHSKFRNVTLQFLLSEMVTYGTINPNPSSDAKQRNQGKLCSWAMNVIGALCADTSLGQDAKDISNDLMSVRRFVLETLSRAIKETFSVTDNIETRYGRMLALAELCHRLLTVRIYPNPRKNQEDLPSHLAKVMLEKNFVASLTNSLAEVDLNYPNVKNLVAAILRPLEYLTKVAIKMSKTSGKNKEQVAKDASVSEESIEDEEDETEDGIREETPDLYRNSALGMFAGQEMDDGQYSEDEDMEEDEDEQDVEMDYGEETGSEDTSASESDEGDLEHVSRDSEEAWDEGEDDDDDDDDLVENPDIDEDDDEREGEEDEGEEEEEEGNEDDEDGEDEDGEGVMWEDIHGEADGLGLALEGVEADGGHGVPIQVNHEEDEPELASDEDEFLIDHGHLHHDGILNFGEAFVSAGTRDIGGWFARRHRGNDHPPFGRSRNPPTAPEAITHPLLLDMSSPSRTSHNISRTFRHASRIIGNGAPPPNLLQTIDEMLGQGSLQMLQQIISHEGFGADTFRIEVPAGTFLHHGRGFLGASTRPERVTRPHSHRQGREFDPMTTLQRWTEETKILHGDFVNERVGKLANHVALAMLPFAIEALKRAQAREQEEALQSSKDNLNSEQANPDGGPEAVEEPPVSSAPDHPAAMDSTAGFDSSPGPSADGATASELQAQDTTMRDAAAPESDAEMADASSSSAPPAPESSSTSGAGNSETQDPPERVTVLIHGSAVDITDTGIDPTFLEALPDDMREEVLNQHVRDQQASRIERPPDSQISAEFLDALPPEIRAEIIQQEAMERARRRSEEASRPQPREAADIDPASFIASLDPTLRQAVLLDQDDGFIQSLPSHMIAEAGAYRDELHAARPPTTRNPPRILPGGSQSRKHVSQHDSIPLLDRAGVAILVRLLFFPQVLKKNLLFKVLVNLCENTRTRTDLFNIILGILQDGTGDLAAVDKSFAQMSVRNREPKALVQKVSGKQKATPDYTSHLVNATPTETVPDVIAQRCLEALTFIVSTNEVSSLFFLTEHDIPVGIKKLSSKKGKGKEKQASPTHYPLVLLLNLLDKHSLLRTPPILESVVSLLAMVTRPLASLKDQAGGTESGPSMHANTGTAHSQSTSPEATPQNSTEQNTIDRMPPASTMSAPKGGPGSTEPKSLLPHAPLIPNSSLKLIVNILTIGDCSGRTFQQSLALIQHLSYIPDAREVIALELKIKAQEFGQTLYSDLDELVTALRNSDGNAMSSVAAKFSSASSTQAKLLRVLKTIDYMYTPKSLTNGTTSTTSDDIEKVQAIYESFNFTPLWRRLGDCLSLIGEDPAKSHIAMVLLPLIESLMVVCKYVGSKGSGSALRALRTSASPRSPVSARDSMEELFISFTDTHRKILNLMVRNNPSLMSGSFSLLVNNSRVLDFDNKRNYFNQQLHRKPHTREHYGTLQLNVRRARVFEDSFLYLQRKTGEQIKYGKLSVRFYDEEGVDAGGLTREWFQILARQMFNPNNALFQPCAADKLTYQPNKNSWVNPEHLSFFKFVGRVIGKAIYDGRLLDAYFARSLYRQLLGKPVDYRDVEWVDPEYYNSLCWILENDPTALDLTFSVEADEFGVNRIVPLKEGGESIPVTQENKREFVQLSAQYRLYSSIKEQIESLSSGFYEIIPKDLISIFNEQELELLISGTPDIDVDEWRAATEYNGYTSSDPNIVWWWRALKSFNREERAKVLSFATGTSRVPLSGFMDLQGVQGVQKFSIHRAYGEPDRLPQAHTCFNQIDLPQYTSYEMLRQQLLMAINEGGEGFAFNQNVVLISSPQTANATYPSPPKMRAFIVQELTHPSNITITYGAPEPQATSRQVLVNVFSAGLNFFDVGPRKYQNQPPLPFILGTEFAGEISLDSPIPEGCALKRGQRVFGAAQGAFADKVAVDFERLIPLPDSITFDQGAGLYVTWPTSYEALVGRAHLKKGEWVLVTAAAGGVGIAAVQIAKALGANVIAAAGSEEKIEIAKQFGGADYGVNYSKSGWQKEVLSLTKGRGVDVIYDPVGLINDSLKCIAWKGRALVIGFAAGTIEKVPMNLVLLKNVSLVGLHWGAYTNKEPEHVPVVWKAILSLFASTQVKPVVYSVTYAFEQLVDGLRALEARKTWGKVIVRIREENFGRKGKL</sequence>
<dbReference type="SMART" id="SM00165">
    <property type="entry name" value="UBA"/>
    <property type="match status" value="1"/>
</dbReference>
<dbReference type="EC" id="2.3.2.26" evidence="4"/>
<dbReference type="EMBL" id="NHYE01000131">
    <property type="protein sequence ID" value="PPR07401.1"/>
    <property type="molecule type" value="Genomic_DNA"/>
</dbReference>
<comment type="pathway">
    <text evidence="3">Protein modification; protein ubiquitination.</text>
</comment>
<dbReference type="Pfam" id="PF06012">
    <property type="entry name" value="DUF908"/>
    <property type="match status" value="1"/>
</dbReference>
<dbReference type="InterPro" id="IPR036291">
    <property type="entry name" value="NAD(P)-bd_dom_sf"/>
</dbReference>
<evidence type="ECO:0000256" key="1">
    <source>
        <dbReference type="ARBA" id="ARBA00000885"/>
    </source>
</evidence>
<dbReference type="InterPro" id="IPR013154">
    <property type="entry name" value="ADH-like_N"/>
</dbReference>
<dbReference type="Gene3D" id="1.10.8.10">
    <property type="entry name" value="DNA helicase RuvA subunit, C-terminal domain"/>
    <property type="match status" value="1"/>
</dbReference>
<evidence type="ECO:0000259" key="13">
    <source>
        <dbReference type="PROSITE" id="PS50030"/>
    </source>
</evidence>
<dbReference type="InterPro" id="IPR010314">
    <property type="entry name" value="E3_Ub_ligase_DUF913"/>
</dbReference>
<dbReference type="Gene3D" id="3.40.50.720">
    <property type="entry name" value="NAD(P)-binding Rossmann-like Domain"/>
    <property type="match status" value="1"/>
</dbReference>
<dbReference type="InterPro" id="IPR002364">
    <property type="entry name" value="Quin_OxRdtase/zeta-crystal_CS"/>
</dbReference>